<feature type="region of interest" description="Disordered" evidence="1">
    <location>
        <begin position="444"/>
        <end position="467"/>
    </location>
</feature>
<dbReference type="InterPro" id="IPR056439">
    <property type="entry name" value="VBS_C3G9"/>
</dbReference>
<dbReference type="EMBL" id="MCFJ01000002">
    <property type="protein sequence ID" value="ORY70200.1"/>
    <property type="molecule type" value="Genomic_DNA"/>
</dbReference>
<dbReference type="AlphaFoldDB" id="A0A1Y2EF58"/>
<dbReference type="InterPro" id="IPR013724">
    <property type="entry name" value="GIT_SHD"/>
</dbReference>
<name>A0A1Y2EF58_9PEZI</name>
<evidence type="ECO:0000259" key="2">
    <source>
        <dbReference type="SMART" id="SM00555"/>
    </source>
</evidence>
<evidence type="ECO:0000313" key="3">
    <source>
        <dbReference type="EMBL" id="ORY70200.1"/>
    </source>
</evidence>
<evidence type="ECO:0000256" key="1">
    <source>
        <dbReference type="SAM" id="MobiDB-lite"/>
    </source>
</evidence>
<feature type="compositionally biased region" description="Polar residues" evidence="1">
    <location>
        <begin position="17"/>
        <end position="39"/>
    </location>
</feature>
<feature type="compositionally biased region" description="Polar residues" evidence="1">
    <location>
        <begin position="292"/>
        <end position="306"/>
    </location>
</feature>
<dbReference type="InterPro" id="IPR039892">
    <property type="entry name" value="Spa2/Sph1"/>
</dbReference>
<dbReference type="SMART" id="SM00555">
    <property type="entry name" value="GIT"/>
    <property type="match status" value="2"/>
</dbReference>
<feature type="compositionally biased region" description="Polar residues" evidence="1">
    <location>
        <begin position="756"/>
        <end position="770"/>
    </location>
</feature>
<dbReference type="GO" id="GO:1902716">
    <property type="term" value="C:cell cortex of growing cell tip"/>
    <property type="evidence" value="ECO:0007669"/>
    <property type="project" value="TreeGrafter"/>
</dbReference>
<feature type="compositionally biased region" description="Pro residues" evidence="1">
    <location>
        <begin position="731"/>
        <end position="744"/>
    </location>
</feature>
<dbReference type="Pfam" id="PF23742">
    <property type="entry name" value="VBS_C3G9"/>
    <property type="match status" value="1"/>
</dbReference>
<feature type="region of interest" description="Disordered" evidence="1">
    <location>
        <begin position="222"/>
        <end position="323"/>
    </location>
</feature>
<feature type="region of interest" description="Disordered" evidence="1">
    <location>
        <begin position="690"/>
        <end position="770"/>
    </location>
</feature>
<dbReference type="FunCoup" id="A0A1Y2EF58">
    <property type="interactions" value="158"/>
</dbReference>
<feature type="compositionally biased region" description="Low complexity" evidence="1">
    <location>
        <begin position="222"/>
        <end position="235"/>
    </location>
</feature>
<reference evidence="3 4" key="1">
    <citation type="submission" date="2016-07" db="EMBL/GenBank/DDBJ databases">
        <title>Pervasive Adenine N6-methylation of Active Genes in Fungi.</title>
        <authorList>
            <consortium name="DOE Joint Genome Institute"/>
            <person name="Mondo S.J."/>
            <person name="Dannebaum R.O."/>
            <person name="Kuo R.C."/>
            <person name="Labutti K."/>
            <person name="Haridas S."/>
            <person name="Kuo A."/>
            <person name="Salamov A."/>
            <person name="Ahrendt S.R."/>
            <person name="Lipzen A."/>
            <person name="Sullivan W."/>
            <person name="Andreopoulos W.B."/>
            <person name="Clum A."/>
            <person name="Lindquist E."/>
            <person name="Daum C."/>
            <person name="Ramamoorthy G.K."/>
            <person name="Gryganskyi A."/>
            <person name="Culley D."/>
            <person name="Magnuson J.K."/>
            <person name="James T.Y."/>
            <person name="O'Malley M.A."/>
            <person name="Stajich J.E."/>
            <person name="Spatafora J.W."/>
            <person name="Visel A."/>
            <person name="Grigoriev I.V."/>
        </authorList>
    </citation>
    <scope>NUCLEOTIDE SEQUENCE [LARGE SCALE GENOMIC DNA]</scope>
    <source>
        <strain evidence="3 4">CBS 129021</strain>
    </source>
</reference>
<protein>
    <recommendedName>
        <fullName evidence="2">GIT Spa2 homology (SHD) domain-containing protein</fullName>
    </recommendedName>
</protein>
<sequence length="940" mass="104494">MNTRNAPLSPVSVGGNEWSSIPKYQNPANGDPYNQNNRGLISPPDSGGPNGNMNGFSAGPRSVGGPSPPPSVARSSTGTNGVSMYARRDSSRSMRDEANEGVLGIHYVALKRYLQQTSKDGRANPPPNRARDKLLRLSAVQFLELSTDVYDELLRRQSLNRRAGPPPPDFLQPEDTFHPKRNQARQKLSTLGPPRFRDLATDVFCELERRFPGFALGEIPRMSSSAVSSRGPPSRTGTPVDSMNGMPPRGPSRMRRPSDASSTRSGAPRMNNDYPAPSSPRMPSSGFDRPQQKQMQSNTIVPNKSTMVEEDDDVVGDNDEDTDAFGLERVTDRESKRSAGTVTSEADKRLLEDSQAHARDLQSKLDSLEDALKRKDDELTHVLDDERSRASADNMEKKQWTDLKSDLEAQLAEARNFNDTLRSELDRMREDHDAESRRLREQIDEAQQNNQQNSRSMSGAGEDSKLQQENQELRMALEEQRQVTEEVRREAQQFLQEMKMLSQQHTPSWDKQAELEKTVEQLEQEVRDWRNRYARAKTQLRSMRASSTGLTIDQDAGKYVRDRGFMEGNGLVKDVHVTKFQIAIDELLQRARTDDPEKVIDSMKAVVVSIRRITKDIDESAPNDDQTIQQRKVLKARVSATANNMITAAKNFASAAGISPVSLLDAAVSHLVAALVEFLRTVKIRATPAGELEDDDDGTVTPVESTGFFSNRSTQQESSFARNYAQDNPQPLMPQPLMPQPLVAPPRFQGLGGDRNSGQSSAYSPINSPRESLEQYNNGQGEMNFMSNKNLPSAPNPSNGYRMRNDRAEDLKIYLEGQTDYLRDAINGLVASIRGDAPIAEINDEINSIADVVGKVVSETEASGHGDDAVDRLSDCRQRLLEAGEHGQDLASRGLDTGDREWRMWTQTLPPIAFELARETKELVQKIDRIAMSGGADDFS</sequence>
<dbReference type="InParanoid" id="A0A1Y2EF58"/>
<feature type="compositionally biased region" description="Polar residues" evidence="1">
    <location>
        <begin position="702"/>
        <end position="728"/>
    </location>
</feature>
<feature type="compositionally biased region" description="Acidic residues" evidence="1">
    <location>
        <begin position="308"/>
        <end position="323"/>
    </location>
</feature>
<dbReference type="PANTHER" id="PTHR21601">
    <property type="entry name" value="SPA2 PROTEIN"/>
    <property type="match status" value="1"/>
</dbReference>
<dbReference type="RefSeq" id="XP_040720150.1">
    <property type="nucleotide sequence ID" value="XM_040863366.1"/>
</dbReference>
<feature type="domain" description="GIT Spa2 homology (SHD)" evidence="2">
    <location>
        <begin position="130"/>
        <end position="160"/>
    </location>
</feature>
<organism evidence="3 4">
    <name type="scientific">Pseudomassariella vexata</name>
    <dbReference type="NCBI Taxonomy" id="1141098"/>
    <lineage>
        <taxon>Eukaryota</taxon>
        <taxon>Fungi</taxon>
        <taxon>Dikarya</taxon>
        <taxon>Ascomycota</taxon>
        <taxon>Pezizomycotina</taxon>
        <taxon>Sordariomycetes</taxon>
        <taxon>Xylariomycetidae</taxon>
        <taxon>Amphisphaeriales</taxon>
        <taxon>Pseudomassariaceae</taxon>
        <taxon>Pseudomassariella</taxon>
    </lineage>
</organism>
<dbReference type="GO" id="GO:0005078">
    <property type="term" value="F:MAP-kinase scaffold activity"/>
    <property type="evidence" value="ECO:0007669"/>
    <property type="project" value="TreeGrafter"/>
</dbReference>
<dbReference type="OrthoDB" id="5588096at2759"/>
<comment type="caution">
    <text evidence="3">The sequence shown here is derived from an EMBL/GenBank/DDBJ whole genome shotgun (WGS) entry which is preliminary data.</text>
</comment>
<keyword evidence="4" id="KW-1185">Reference proteome</keyword>
<accession>A0A1Y2EF58</accession>
<feature type="domain" description="GIT Spa2 homology (SHD)" evidence="2">
    <location>
        <begin position="184"/>
        <end position="214"/>
    </location>
</feature>
<dbReference type="PANTHER" id="PTHR21601:SF0">
    <property type="entry name" value="PROTEIN SPA2-RELATED"/>
    <property type="match status" value="1"/>
</dbReference>
<evidence type="ECO:0000313" key="4">
    <source>
        <dbReference type="Proteomes" id="UP000193689"/>
    </source>
</evidence>
<feature type="compositionally biased region" description="Basic and acidic residues" evidence="1">
    <location>
        <begin position="86"/>
        <end position="96"/>
    </location>
</feature>
<proteinExistence type="predicted"/>
<feature type="region of interest" description="Disordered" evidence="1">
    <location>
        <begin position="1"/>
        <end position="96"/>
    </location>
</feature>
<dbReference type="Proteomes" id="UP000193689">
    <property type="component" value="Unassembled WGS sequence"/>
</dbReference>
<gene>
    <name evidence="3" type="ORF">BCR38DRAFT_481346</name>
</gene>
<dbReference type="GO" id="GO:0005826">
    <property type="term" value="C:actomyosin contractile ring"/>
    <property type="evidence" value="ECO:0007669"/>
    <property type="project" value="TreeGrafter"/>
</dbReference>
<dbReference type="STRING" id="1141098.A0A1Y2EF58"/>
<dbReference type="Pfam" id="PF08518">
    <property type="entry name" value="GIT_SHD"/>
    <property type="match status" value="2"/>
</dbReference>
<dbReference type="GeneID" id="63779578"/>